<organism evidence="2 3">
    <name type="scientific">Crepidotus variabilis</name>
    <dbReference type="NCBI Taxonomy" id="179855"/>
    <lineage>
        <taxon>Eukaryota</taxon>
        <taxon>Fungi</taxon>
        <taxon>Dikarya</taxon>
        <taxon>Basidiomycota</taxon>
        <taxon>Agaricomycotina</taxon>
        <taxon>Agaricomycetes</taxon>
        <taxon>Agaricomycetidae</taxon>
        <taxon>Agaricales</taxon>
        <taxon>Agaricineae</taxon>
        <taxon>Crepidotaceae</taxon>
        <taxon>Crepidotus</taxon>
    </lineage>
</organism>
<protein>
    <submittedName>
        <fullName evidence="2">Uncharacterized protein</fullName>
    </submittedName>
</protein>
<evidence type="ECO:0000313" key="3">
    <source>
        <dbReference type="Proteomes" id="UP000807306"/>
    </source>
</evidence>
<dbReference type="EMBL" id="MU157988">
    <property type="protein sequence ID" value="KAF9521803.1"/>
    <property type="molecule type" value="Genomic_DNA"/>
</dbReference>
<gene>
    <name evidence="2" type="ORF">CPB83DRAFT_840987</name>
</gene>
<reference evidence="2" key="1">
    <citation type="submission" date="2020-11" db="EMBL/GenBank/DDBJ databases">
        <authorList>
            <consortium name="DOE Joint Genome Institute"/>
            <person name="Ahrendt S."/>
            <person name="Riley R."/>
            <person name="Andreopoulos W."/>
            <person name="Labutti K."/>
            <person name="Pangilinan J."/>
            <person name="Ruiz-Duenas F.J."/>
            <person name="Barrasa J.M."/>
            <person name="Sanchez-Garcia M."/>
            <person name="Camarero S."/>
            <person name="Miyauchi S."/>
            <person name="Serrano A."/>
            <person name="Linde D."/>
            <person name="Babiker R."/>
            <person name="Drula E."/>
            <person name="Ayuso-Fernandez I."/>
            <person name="Pacheco R."/>
            <person name="Padilla G."/>
            <person name="Ferreira P."/>
            <person name="Barriuso J."/>
            <person name="Kellner H."/>
            <person name="Castanera R."/>
            <person name="Alfaro M."/>
            <person name="Ramirez L."/>
            <person name="Pisabarro A.G."/>
            <person name="Kuo A."/>
            <person name="Tritt A."/>
            <person name="Lipzen A."/>
            <person name="He G."/>
            <person name="Yan M."/>
            <person name="Ng V."/>
            <person name="Cullen D."/>
            <person name="Martin F."/>
            <person name="Rosso M.-N."/>
            <person name="Henrissat B."/>
            <person name="Hibbett D."/>
            <person name="Martinez A.T."/>
            <person name="Grigoriev I.V."/>
        </authorList>
    </citation>
    <scope>NUCLEOTIDE SEQUENCE</scope>
    <source>
        <strain evidence="2">CBS 506.95</strain>
    </source>
</reference>
<sequence length="240" mass="26986">MSSHKEIDSRPINIGARRVRLTRLTLYNARPPPTSGVLTEPLSAPSTRSDEDDRTSEATTTPHILPQLHSCRPSSRSSSQESSPAFRRSMTPNIALPLVNVTTLSSIEQINLSNKPLEERVSKRKTHKCRGRSDSMAWFELRSLRRLGEVPPLSEMIGLSNADLFVNWIDIDLSICQIWKFVSVPVPNDTAPSHWVKMEWGTPSPEGGHRLIVTETGQPSFVAESTWRNKYRLQTAKIVH</sequence>
<dbReference type="AlphaFoldDB" id="A0A9P6E3H4"/>
<dbReference type="Proteomes" id="UP000807306">
    <property type="component" value="Unassembled WGS sequence"/>
</dbReference>
<keyword evidence="3" id="KW-1185">Reference proteome</keyword>
<proteinExistence type="predicted"/>
<feature type="region of interest" description="Disordered" evidence="1">
    <location>
        <begin position="26"/>
        <end position="89"/>
    </location>
</feature>
<comment type="caution">
    <text evidence="2">The sequence shown here is derived from an EMBL/GenBank/DDBJ whole genome shotgun (WGS) entry which is preliminary data.</text>
</comment>
<evidence type="ECO:0000256" key="1">
    <source>
        <dbReference type="SAM" id="MobiDB-lite"/>
    </source>
</evidence>
<name>A0A9P6E3H4_9AGAR</name>
<evidence type="ECO:0000313" key="2">
    <source>
        <dbReference type="EMBL" id="KAF9521803.1"/>
    </source>
</evidence>
<accession>A0A9P6E3H4</accession>
<feature type="compositionally biased region" description="Low complexity" evidence="1">
    <location>
        <begin position="70"/>
        <end position="89"/>
    </location>
</feature>